<evidence type="ECO:0000313" key="3">
    <source>
        <dbReference type="Proteomes" id="UP000053989"/>
    </source>
</evidence>
<dbReference type="EMBL" id="KN822020">
    <property type="protein sequence ID" value="KIM65814.1"/>
    <property type="molecule type" value="Genomic_DNA"/>
</dbReference>
<dbReference type="HOGENOM" id="CLU_3051714_0_0_1"/>
<organism evidence="2 3">
    <name type="scientific">Scleroderma citrinum Foug A</name>
    <dbReference type="NCBI Taxonomy" id="1036808"/>
    <lineage>
        <taxon>Eukaryota</taxon>
        <taxon>Fungi</taxon>
        <taxon>Dikarya</taxon>
        <taxon>Basidiomycota</taxon>
        <taxon>Agaricomycotina</taxon>
        <taxon>Agaricomycetes</taxon>
        <taxon>Agaricomycetidae</taxon>
        <taxon>Boletales</taxon>
        <taxon>Sclerodermatineae</taxon>
        <taxon>Sclerodermataceae</taxon>
        <taxon>Scleroderma</taxon>
    </lineage>
</organism>
<feature type="chain" id="PRO_5002163846" description="Secreted protein" evidence="1">
    <location>
        <begin position="21"/>
        <end position="54"/>
    </location>
</feature>
<evidence type="ECO:0000313" key="2">
    <source>
        <dbReference type="EMBL" id="KIM65814.1"/>
    </source>
</evidence>
<gene>
    <name evidence="2" type="ORF">SCLCIDRAFT_1211810</name>
</gene>
<keyword evidence="3" id="KW-1185">Reference proteome</keyword>
<proteinExistence type="predicted"/>
<dbReference type="Proteomes" id="UP000053989">
    <property type="component" value="Unassembled WGS sequence"/>
</dbReference>
<reference evidence="2 3" key="1">
    <citation type="submission" date="2014-04" db="EMBL/GenBank/DDBJ databases">
        <authorList>
            <consortium name="DOE Joint Genome Institute"/>
            <person name="Kuo A."/>
            <person name="Kohler A."/>
            <person name="Nagy L.G."/>
            <person name="Floudas D."/>
            <person name="Copeland A."/>
            <person name="Barry K.W."/>
            <person name="Cichocki N."/>
            <person name="Veneault-Fourrey C."/>
            <person name="LaButti K."/>
            <person name="Lindquist E.A."/>
            <person name="Lipzen A."/>
            <person name="Lundell T."/>
            <person name="Morin E."/>
            <person name="Murat C."/>
            <person name="Sun H."/>
            <person name="Tunlid A."/>
            <person name="Henrissat B."/>
            <person name="Grigoriev I.V."/>
            <person name="Hibbett D.S."/>
            <person name="Martin F."/>
            <person name="Nordberg H.P."/>
            <person name="Cantor M.N."/>
            <person name="Hua S.X."/>
        </authorList>
    </citation>
    <scope>NUCLEOTIDE SEQUENCE [LARGE SCALE GENOMIC DNA]</scope>
    <source>
        <strain evidence="2 3">Foug A</strain>
    </source>
</reference>
<dbReference type="InParanoid" id="A0A0C3EBW4"/>
<evidence type="ECO:0000256" key="1">
    <source>
        <dbReference type="SAM" id="SignalP"/>
    </source>
</evidence>
<protein>
    <recommendedName>
        <fullName evidence="4">Secreted protein</fullName>
    </recommendedName>
</protein>
<reference evidence="3" key="2">
    <citation type="submission" date="2015-01" db="EMBL/GenBank/DDBJ databases">
        <title>Evolutionary Origins and Diversification of the Mycorrhizal Mutualists.</title>
        <authorList>
            <consortium name="DOE Joint Genome Institute"/>
            <consortium name="Mycorrhizal Genomics Consortium"/>
            <person name="Kohler A."/>
            <person name="Kuo A."/>
            <person name="Nagy L.G."/>
            <person name="Floudas D."/>
            <person name="Copeland A."/>
            <person name="Barry K.W."/>
            <person name="Cichocki N."/>
            <person name="Veneault-Fourrey C."/>
            <person name="LaButti K."/>
            <person name="Lindquist E.A."/>
            <person name="Lipzen A."/>
            <person name="Lundell T."/>
            <person name="Morin E."/>
            <person name="Murat C."/>
            <person name="Riley R."/>
            <person name="Ohm R."/>
            <person name="Sun H."/>
            <person name="Tunlid A."/>
            <person name="Henrissat B."/>
            <person name="Grigoriev I.V."/>
            <person name="Hibbett D.S."/>
            <person name="Martin F."/>
        </authorList>
    </citation>
    <scope>NUCLEOTIDE SEQUENCE [LARGE SCALE GENOMIC DNA]</scope>
    <source>
        <strain evidence="3">Foug A</strain>
    </source>
</reference>
<keyword evidence="1" id="KW-0732">Signal</keyword>
<feature type="signal peptide" evidence="1">
    <location>
        <begin position="1"/>
        <end position="20"/>
    </location>
</feature>
<accession>A0A0C3EBW4</accession>
<sequence>MHPSHVVSFLVLVVVYSVGAVEREVTAVAPTFPFGIGPVILTSEPAAVTPVTAI</sequence>
<evidence type="ECO:0008006" key="4">
    <source>
        <dbReference type="Google" id="ProtNLM"/>
    </source>
</evidence>
<dbReference type="AlphaFoldDB" id="A0A0C3EBW4"/>
<name>A0A0C3EBW4_9AGAM</name>